<dbReference type="InterPro" id="IPR015864">
    <property type="entry name" value="FAD_synthase"/>
</dbReference>
<keyword evidence="5 14" id="KW-0808">Transferase</keyword>
<evidence type="ECO:0000256" key="7">
    <source>
        <dbReference type="ARBA" id="ARBA00022741"/>
    </source>
</evidence>
<dbReference type="EC" id="2.7.7.2" evidence="14"/>
<dbReference type="RefSeq" id="WP_255225466.1">
    <property type="nucleotide sequence ID" value="NZ_JAJEKE010000001.1"/>
</dbReference>
<dbReference type="InterPro" id="IPR023465">
    <property type="entry name" value="Riboflavin_kinase_dom_sf"/>
</dbReference>
<keyword evidence="4 14" id="KW-0288">FMN</keyword>
<evidence type="ECO:0000256" key="8">
    <source>
        <dbReference type="ARBA" id="ARBA00022777"/>
    </source>
</evidence>
<name>A0ABT1NA58_9FIRM</name>
<dbReference type="EC" id="2.7.1.26" evidence="14"/>
<dbReference type="Pfam" id="PF06574">
    <property type="entry name" value="FAD_syn"/>
    <property type="match status" value="1"/>
</dbReference>
<keyword evidence="11" id="KW-0511">Multifunctional enzyme</keyword>
<keyword evidence="3 14" id="KW-0285">Flavoprotein</keyword>
<dbReference type="PANTHER" id="PTHR22749:SF6">
    <property type="entry name" value="RIBOFLAVIN KINASE"/>
    <property type="match status" value="1"/>
</dbReference>
<keyword evidence="17" id="KW-1185">Reference proteome</keyword>
<dbReference type="PANTHER" id="PTHR22749">
    <property type="entry name" value="RIBOFLAVIN KINASE/FMN ADENYLYLTRANSFERASE"/>
    <property type="match status" value="1"/>
</dbReference>
<evidence type="ECO:0000259" key="15">
    <source>
        <dbReference type="SMART" id="SM00904"/>
    </source>
</evidence>
<evidence type="ECO:0000256" key="5">
    <source>
        <dbReference type="ARBA" id="ARBA00022679"/>
    </source>
</evidence>
<dbReference type="PIRSF" id="PIRSF004491">
    <property type="entry name" value="FAD_Synth"/>
    <property type="match status" value="1"/>
</dbReference>
<dbReference type="GO" id="GO:0003919">
    <property type="term" value="F:FMN adenylyltransferase activity"/>
    <property type="evidence" value="ECO:0007669"/>
    <property type="project" value="UniProtKB-EC"/>
</dbReference>
<reference evidence="16 17" key="1">
    <citation type="submission" date="2021-10" db="EMBL/GenBank/DDBJ databases">
        <title>Lutispora strain m25 sp. nov., a thermophilic, non-spore-forming bacterium isolated from a lab-scale methanogenic bioreactor digesting anaerobic sludge.</title>
        <authorList>
            <person name="El Houari A."/>
            <person name="Mcdonald J."/>
        </authorList>
    </citation>
    <scope>NUCLEOTIDE SEQUENCE [LARGE SCALE GENOMIC DNA]</scope>
    <source>
        <strain evidence="17">m25</strain>
    </source>
</reference>
<dbReference type="InterPro" id="IPR015865">
    <property type="entry name" value="Riboflavin_kinase_bac/euk"/>
</dbReference>
<dbReference type="Gene3D" id="3.40.50.620">
    <property type="entry name" value="HUPs"/>
    <property type="match status" value="1"/>
</dbReference>
<comment type="pathway">
    <text evidence="2 14">Cofactor biosynthesis; FMN biosynthesis; FMN from riboflavin (ATP route): step 1/1.</text>
</comment>
<accession>A0ABT1NA58</accession>
<comment type="similarity">
    <text evidence="14">Belongs to the ribF family.</text>
</comment>
<dbReference type="SUPFAM" id="SSF52374">
    <property type="entry name" value="Nucleotidylyl transferase"/>
    <property type="match status" value="1"/>
</dbReference>
<dbReference type="Proteomes" id="UP001651880">
    <property type="component" value="Unassembled WGS sequence"/>
</dbReference>
<evidence type="ECO:0000256" key="12">
    <source>
        <dbReference type="ARBA" id="ARBA00047880"/>
    </source>
</evidence>
<evidence type="ECO:0000256" key="2">
    <source>
        <dbReference type="ARBA" id="ARBA00005201"/>
    </source>
</evidence>
<evidence type="ECO:0000256" key="14">
    <source>
        <dbReference type="PIRNR" id="PIRNR004491"/>
    </source>
</evidence>
<evidence type="ECO:0000256" key="6">
    <source>
        <dbReference type="ARBA" id="ARBA00022695"/>
    </source>
</evidence>
<gene>
    <name evidence="16" type="ORF">LJD61_00090</name>
</gene>
<keyword evidence="10 14" id="KW-0067">ATP-binding</keyword>
<comment type="pathway">
    <text evidence="1 14">Cofactor biosynthesis; FAD biosynthesis; FAD from FMN: step 1/1.</text>
</comment>
<dbReference type="EMBL" id="JAJEKE010000001">
    <property type="protein sequence ID" value="MCQ1527949.1"/>
    <property type="molecule type" value="Genomic_DNA"/>
</dbReference>
<evidence type="ECO:0000256" key="1">
    <source>
        <dbReference type="ARBA" id="ARBA00004726"/>
    </source>
</evidence>
<keyword evidence="7 14" id="KW-0547">Nucleotide-binding</keyword>
<feature type="domain" description="Riboflavin kinase" evidence="15">
    <location>
        <begin position="181"/>
        <end position="302"/>
    </location>
</feature>
<dbReference type="InterPro" id="IPR002606">
    <property type="entry name" value="Riboflavin_kinase_bac"/>
</dbReference>
<evidence type="ECO:0000313" key="16">
    <source>
        <dbReference type="EMBL" id="MCQ1527949.1"/>
    </source>
</evidence>
<comment type="catalytic activity">
    <reaction evidence="13 14">
        <text>FMN + ATP + H(+) = FAD + diphosphate</text>
        <dbReference type="Rhea" id="RHEA:17237"/>
        <dbReference type="ChEBI" id="CHEBI:15378"/>
        <dbReference type="ChEBI" id="CHEBI:30616"/>
        <dbReference type="ChEBI" id="CHEBI:33019"/>
        <dbReference type="ChEBI" id="CHEBI:57692"/>
        <dbReference type="ChEBI" id="CHEBI:58210"/>
        <dbReference type="EC" id="2.7.7.2"/>
    </reaction>
</comment>
<protein>
    <recommendedName>
        <fullName evidence="14">Riboflavin biosynthesis protein</fullName>
    </recommendedName>
    <domain>
        <recommendedName>
            <fullName evidence="14">Riboflavin kinase</fullName>
            <ecNumber evidence="14">2.7.1.26</ecNumber>
        </recommendedName>
        <alternativeName>
            <fullName evidence="14">Flavokinase</fullName>
        </alternativeName>
    </domain>
    <domain>
        <recommendedName>
            <fullName evidence="14">FMN adenylyltransferase</fullName>
            <ecNumber evidence="14">2.7.7.2</ecNumber>
        </recommendedName>
        <alternativeName>
            <fullName evidence="14">FAD pyrophosphorylase</fullName>
        </alternativeName>
        <alternativeName>
            <fullName evidence="14">FAD synthase</fullName>
        </alternativeName>
    </domain>
</protein>
<keyword evidence="8 14" id="KW-0418">Kinase</keyword>
<sequence>MLVYTDYKKARENAPYCIALGSFDGVHLGHQKLIETVANKSNELDCKSMVYTFLEHPKKILVPDYSPEMITENGRRVEVMKSLGLDAVYFERFQNVMKMDAEAFIKNILVSEFHVKCAVAGYNFSFGQKKYGNADSLKEYGKRYGFEVFIVDAVTVKGDVVSSSLIRERIKNGIVDDVKDYLGRHFSIDGNVIHGRKNGEKIGIRTANLEVNHDMVLPKSGVYLTDTIVDNRTYKSVTNIGSNPTFNGKGVNIETHIIDFHGDLYGSKIEVVFLKRKREERAFGSTTELKAQIMDDIKNRLEL</sequence>
<dbReference type="InterPro" id="IPR014729">
    <property type="entry name" value="Rossmann-like_a/b/a_fold"/>
</dbReference>
<evidence type="ECO:0000256" key="9">
    <source>
        <dbReference type="ARBA" id="ARBA00022827"/>
    </source>
</evidence>
<dbReference type="SUPFAM" id="SSF82114">
    <property type="entry name" value="Riboflavin kinase-like"/>
    <property type="match status" value="1"/>
</dbReference>
<comment type="catalytic activity">
    <reaction evidence="12 14">
        <text>riboflavin + ATP = FMN + ADP + H(+)</text>
        <dbReference type="Rhea" id="RHEA:14357"/>
        <dbReference type="ChEBI" id="CHEBI:15378"/>
        <dbReference type="ChEBI" id="CHEBI:30616"/>
        <dbReference type="ChEBI" id="CHEBI:57986"/>
        <dbReference type="ChEBI" id="CHEBI:58210"/>
        <dbReference type="ChEBI" id="CHEBI:456216"/>
        <dbReference type="EC" id="2.7.1.26"/>
    </reaction>
</comment>
<evidence type="ECO:0000256" key="10">
    <source>
        <dbReference type="ARBA" id="ARBA00022840"/>
    </source>
</evidence>
<dbReference type="InterPro" id="IPR023468">
    <property type="entry name" value="Riboflavin_kinase"/>
</dbReference>
<dbReference type="SMART" id="SM00904">
    <property type="entry name" value="Flavokinase"/>
    <property type="match status" value="1"/>
</dbReference>
<evidence type="ECO:0000256" key="13">
    <source>
        <dbReference type="ARBA" id="ARBA00049494"/>
    </source>
</evidence>
<keyword evidence="9 14" id="KW-0274">FAD</keyword>
<proteinExistence type="inferred from homology"/>
<dbReference type="Pfam" id="PF01687">
    <property type="entry name" value="Flavokinase"/>
    <property type="match status" value="1"/>
</dbReference>
<evidence type="ECO:0000256" key="3">
    <source>
        <dbReference type="ARBA" id="ARBA00022630"/>
    </source>
</evidence>
<organism evidence="16 17">
    <name type="scientific">Lutispora saccharofermentans</name>
    <dbReference type="NCBI Taxonomy" id="3024236"/>
    <lineage>
        <taxon>Bacteria</taxon>
        <taxon>Bacillati</taxon>
        <taxon>Bacillota</taxon>
        <taxon>Clostridia</taxon>
        <taxon>Lutisporales</taxon>
        <taxon>Lutisporaceae</taxon>
        <taxon>Lutispora</taxon>
    </lineage>
</organism>
<evidence type="ECO:0000256" key="11">
    <source>
        <dbReference type="ARBA" id="ARBA00023268"/>
    </source>
</evidence>
<dbReference type="NCBIfam" id="TIGR00083">
    <property type="entry name" value="ribF"/>
    <property type="match status" value="1"/>
</dbReference>
<evidence type="ECO:0000313" key="17">
    <source>
        <dbReference type="Proteomes" id="UP001651880"/>
    </source>
</evidence>
<dbReference type="NCBIfam" id="NF004162">
    <property type="entry name" value="PRK05627.1-5"/>
    <property type="match status" value="1"/>
</dbReference>
<dbReference type="GO" id="GO:0008531">
    <property type="term" value="F:riboflavin kinase activity"/>
    <property type="evidence" value="ECO:0007669"/>
    <property type="project" value="UniProtKB-EC"/>
</dbReference>
<dbReference type="Gene3D" id="2.40.30.30">
    <property type="entry name" value="Riboflavin kinase-like"/>
    <property type="match status" value="1"/>
</dbReference>
<evidence type="ECO:0000256" key="4">
    <source>
        <dbReference type="ARBA" id="ARBA00022643"/>
    </source>
</evidence>
<comment type="caution">
    <text evidence="16">The sequence shown here is derived from an EMBL/GenBank/DDBJ whole genome shotgun (WGS) entry which is preliminary data.</text>
</comment>
<dbReference type="CDD" id="cd02064">
    <property type="entry name" value="FAD_synthetase_N"/>
    <property type="match status" value="1"/>
</dbReference>
<keyword evidence="6 14" id="KW-0548">Nucleotidyltransferase</keyword>